<name>A0ABT9VU03_9BACI</name>
<comment type="caution">
    <text evidence="1">The sequence shown here is derived from an EMBL/GenBank/DDBJ whole genome shotgun (WGS) entry which is preliminary data.</text>
</comment>
<dbReference type="InterPro" id="IPR021246">
    <property type="entry name" value="DUF2797"/>
</dbReference>
<reference evidence="1 2" key="1">
    <citation type="submission" date="2023-07" db="EMBL/GenBank/DDBJ databases">
        <title>Genomic Encyclopedia of Type Strains, Phase IV (KMG-IV): sequencing the most valuable type-strain genomes for metagenomic binning, comparative biology and taxonomic classification.</title>
        <authorList>
            <person name="Goeker M."/>
        </authorList>
    </citation>
    <scope>NUCLEOTIDE SEQUENCE [LARGE SCALE GENOMIC DNA]</scope>
    <source>
        <strain evidence="1 2">DSM 12751</strain>
    </source>
</reference>
<dbReference type="Pfam" id="PF10977">
    <property type="entry name" value="DUF2797"/>
    <property type="match status" value="1"/>
</dbReference>
<dbReference type="Proteomes" id="UP001235840">
    <property type="component" value="Unassembled WGS sequence"/>
</dbReference>
<evidence type="ECO:0008006" key="3">
    <source>
        <dbReference type="Google" id="ProtNLM"/>
    </source>
</evidence>
<dbReference type="EMBL" id="JAUSTY010000001">
    <property type="protein sequence ID" value="MDQ0164463.1"/>
    <property type="molecule type" value="Genomic_DNA"/>
</dbReference>
<sequence length="270" mass="31269">MQIKGVLHGLKHSYNDPLHYSVKFQEEELPLNEWLGYTLSVQYEGKIECIHCGRKSNKSFNGGYCYPCFKKLPENDLCIVKPHECHFDQGTCRDPEWGEAHCMIPHYVYLAISSDIKVGLTRKNNQLKRWGDQGAVMAVPIAELPTRKMAGELEVALSEHVRDKTNWRKMLQGDVPDLDLLALRAEILEYVPEEFQGFILREEEMVEFTYPQLEAIDKIKSYNLDKQPLFEDRLIGIKGQYLIFQHGVINMRKYAGYHISIEVFRDAQSA</sequence>
<evidence type="ECO:0000313" key="1">
    <source>
        <dbReference type="EMBL" id="MDQ0164463.1"/>
    </source>
</evidence>
<gene>
    <name evidence="1" type="ORF">J2S11_000362</name>
</gene>
<protein>
    <recommendedName>
        <fullName evidence="3">DUF2797 domain-containing protein</fullName>
    </recommendedName>
</protein>
<accession>A0ABT9VU03</accession>
<keyword evidence="2" id="KW-1185">Reference proteome</keyword>
<proteinExistence type="predicted"/>
<dbReference type="RefSeq" id="WP_307390089.1">
    <property type="nucleotide sequence ID" value="NZ_BAAADK010000021.1"/>
</dbReference>
<evidence type="ECO:0000313" key="2">
    <source>
        <dbReference type="Proteomes" id="UP001235840"/>
    </source>
</evidence>
<organism evidence="1 2">
    <name type="scientific">Caldalkalibacillus horti</name>
    <dbReference type="NCBI Taxonomy" id="77523"/>
    <lineage>
        <taxon>Bacteria</taxon>
        <taxon>Bacillati</taxon>
        <taxon>Bacillota</taxon>
        <taxon>Bacilli</taxon>
        <taxon>Bacillales</taxon>
        <taxon>Bacillaceae</taxon>
        <taxon>Caldalkalibacillus</taxon>
    </lineage>
</organism>